<dbReference type="SUPFAM" id="SSF52507">
    <property type="entry name" value="Homo-oligomeric flavin-containing Cys decarboxylases, HFCD"/>
    <property type="match status" value="1"/>
</dbReference>
<keyword evidence="8" id="KW-1185">Reference proteome</keyword>
<dbReference type="PANTHER" id="PTHR43374">
    <property type="entry name" value="FLAVIN PRENYLTRANSFERASE"/>
    <property type="match status" value="1"/>
</dbReference>
<dbReference type="RefSeq" id="WP_155863032.1">
    <property type="nucleotide sequence ID" value="NZ_WFIY01000004.1"/>
</dbReference>
<dbReference type="InterPro" id="IPR004507">
    <property type="entry name" value="UbiX-like"/>
</dbReference>
<dbReference type="GO" id="GO:0016831">
    <property type="term" value="F:carboxy-lyase activity"/>
    <property type="evidence" value="ECO:0007669"/>
    <property type="project" value="TreeGrafter"/>
</dbReference>
<feature type="binding site" evidence="5">
    <location>
        <position position="183"/>
    </location>
    <ligand>
        <name>dimethylallyl phosphate</name>
        <dbReference type="ChEBI" id="CHEBI:88052"/>
    </ligand>
</feature>
<keyword evidence="4 5" id="KW-0808">Transferase</keyword>
<dbReference type="AlphaFoldDB" id="A0A6A9QCT4"/>
<dbReference type="EMBL" id="WFIY01000004">
    <property type="protein sequence ID" value="MUM64589.1"/>
    <property type="molecule type" value="Genomic_DNA"/>
</dbReference>
<gene>
    <name evidence="5" type="primary">ubiX</name>
    <name evidence="7" type="ORF">D1867_04865</name>
</gene>
<dbReference type="InterPro" id="IPR003382">
    <property type="entry name" value="Flavoprotein"/>
</dbReference>
<dbReference type="Gene3D" id="3.40.50.1950">
    <property type="entry name" value="Flavin prenyltransferase-like"/>
    <property type="match status" value="1"/>
</dbReference>
<dbReference type="HAMAP" id="MF_01984">
    <property type="entry name" value="ubiX_pad"/>
    <property type="match status" value="1"/>
</dbReference>
<name>A0A6A9QCT4_ACIIN</name>
<keyword evidence="3 5" id="KW-0288">FMN</keyword>
<comment type="similarity">
    <text evidence="5">Belongs to the UbiX/PAD1 family.</text>
</comment>
<dbReference type="GO" id="GO:0106141">
    <property type="term" value="F:flavin prenyltransferase activity"/>
    <property type="evidence" value="ECO:0007669"/>
    <property type="project" value="UniProtKB-EC"/>
</dbReference>
<comment type="caution">
    <text evidence="5">Lacks conserved residue(s) required for the propagation of feature annotation.</text>
</comment>
<evidence type="ECO:0000256" key="1">
    <source>
        <dbReference type="ARBA" id="ARBA00022602"/>
    </source>
</evidence>
<dbReference type="InterPro" id="IPR036551">
    <property type="entry name" value="Flavin_trans-like"/>
</dbReference>
<organism evidence="7 8">
    <name type="scientific">Acidianus infernus</name>
    <dbReference type="NCBI Taxonomy" id="12915"/>
    <lineage>
        <taxon>Archaea</taxon>
        <taxon>Thermoproteota</taxon>
        <taxon>Thermoprotei</taxon>
        <taxon>Sulfolobales</taxon>
        <taxon>Sulfolobaceae</taxon>
        <taxon>Acidianus</taxon>
    </lineage>
</organism>
<feature type="binding site" evidence="5">
    <location>
        <position position="167"/>
    </location>
    <ligand>
        <name>dimethylallyl phosphate</name>
        <dbReference type="ChEBI" id="CHEBI:88052"/>
    </ligand>
</feature>
<dbReference type="EC" id="2.5.1.129" evidence="5"/>
<evidence type="ECO:0000313" key="8">
    <source>
        <dbReference type="Proteomes" id="UP000440125"/>
    </source>
</evidence>
<comment type="function">
    <text evidence="5">Flavin prenyltransferase that catalyzes the synthesis of the prenylated FMN cofactor (prenyl-FMN) for 4-hydroxy-3-polyprenylbenzoic acid decarboxylase UbiD. The prenyltransferase is metal-independent and links a dimethylallyl moiety from dimethylallyl monophosphate (DMAP) to the flavin N5 and C6 atoms of FMN.</text>
</comment>
<dbReference type="Pfam" id="PF02441">
    <property type="entry name" value="Flavoprotein"/>
    <property type="match status" value="1"/>
</dbReference>
<keyword evidence="1 5" id="KW-0637">Prenyltransferase</keyword>
<evidence type="ECO:0000256" key="4">
    <source>
        <dbReference type="ARBA" id="ARBA00022679"/>
    </source>
</evidence>
<evidence type="ECO:0000259" key="6">
    <source>
        <dbReference type="Pfam" id="PF02441"/>
    </source>
</evidence>
<reference evidence="7 8" key="1">
    <citation type="submission" date="2019-10" db="EMBL/GenBank/DDBJ databases">
        <title>Genome Sequences from Six Type Strain Members of the Archaeal Family Sulfolobaceae: Acidianus ambivalens, Acidianus infernus, Metallosphaera prunae, Stygiolobus azoricus, Sulfolobus metallicus, and Sulfurisphaera ohwakuensis.</title>
        <authorList>
            <person name="Counts J.A."/>
            <person name="Kelly R.M."/>
        </authorList>
    </citation>
    <scope>NUCLEOTIDE SEQUENCE [LARGE SCALE GENOMIC DNA]</scope>
    <source>
        <strain evidence="7 8">DSM 3191</strain>
    </source>
</reference>
<dbReference type="OrthoDB" id="9540at2157"/>
<feature type="binding site" evidence="5">
    <location>
        <position position="48"/>
    </location>
    <ligand>
        <name>FMN</name>
        <dbReference type="ChEBI" id="CHEBI:58210"/>
    </ligand>
</feature>
<feature type="binding site" evidence="5">
    <location>
        <begin position="22"/>
        <end position="24"/>
    </location>
    <ligand>
        <name>FMN</name>
        <dbReference type="ChEBI" id="CHEBI:58210"/>
    </ligand>
</feature>
<dbReference type="PANTHER" id="PTHR43374:SF1">
    <property type="entry name" value="FLAVIN PRENYLTRANSFERASE PAD1, MITOCHONDRIAL"/>
    <property type="match status" value="1"/>
</dbReference>
<evidence type="ECO:0000256" key="3">
    <source>
        <dbReference type="ARBA" id="ARBA00022643"/>
    </source>
</evidence>
<proteinExistence type="inferred from homology"/>
<comment type="caution">
    <text evidence="7">The sequence shown here is derived from an EMBL/GenBank/DDBJ whole genome shotgun (WGS) entry which is preliminary data.</text>
</comment>
<dbReference type="NCBIfam" id="TIGR00421">
    <property type="entry name" value="ubiX_pad"/>
    <property type="match status" value="1"/>
</dbReference>
<evidence type="ECO:0000313" key="7">
    <source>
        <dbReference type="EMBL" id="MUM64589.1"/>
    </source>
</evidence>
<sequence>MDETVVKKTRANKKKVVIGISGASGIIYGLRAVEVLNEYGYDQYVIITNAAIKVAEKENGIDLVHEVRKFTSNIFMENEIDAPTSSSSFTVTTKGMIIIPCSINTLAYIAHGFASNLLARSAINYLRSRQKLVLVIRETPLGQIELYNALKIAKAGGIIMPASPGFYIKPTKIQDLIDFIVGKALDLLGIRNELYKRWSKSDQDPSYQVS</sequence>
<evidence type="ECO:0000256" key="2">
    <source>
        <dbReference type="ARBA" id="ARBA00022630"/>
    </source>
</evidence>
<comment type="catalytic activity">
    <reaction evidence="5">
        <text>dimethylallyl phosphate + FMNH2 = prenylated FMNH2 + phosphate</text>
        <dbReference type="Rhea" id="RHEA:37743"/>
        <dbReference type="ChEBI" id="CHEBI:43474"/>
        <dbReference type="ChEBI" id="CHEBI:57618"/>
        <dbReference type="ChEBI" id="CHEBI:87467"/>
        <dbReference type="ChEBI" id="CHEBI:88052"/>
        <dbReference type="EC" id="2.5.1.129"/>
    </reaction>
</comment>
<accession>A0A6A9QCT4</accession>
<keyword evidence="2 5" id="KW-0285">Flavoprotein</keyword>
<evidence type="ECO:0000256" key="5">
    <source>
        <dbReference type="HAMAP-Rule" id="MF_01984"/>
    </source>
</evidence>
<feature type="binding site" evidence="5">
    <location>
        <position position="137"/>
    </location>
    <ligand>
        <name>FMN</name>
        <dbReference type="ChEBI" id="CHEBI:58210"/>
    </ligand>
</feature>
<feature type="domain" description="Flavoprotein" evidence="6">
    <location>
        <begin position="14"/>
        <end position="188"/>
    </location>
</feature>
<dbReference type="NCBIfam" id="NF004685">
    <property type="entry name" value="PRK06029.1"/>
    <property type="match status" value="1"/>
</dbReference>
<protein>
    <recommendedName>
        <fullName evidence="5">Flavin prenyltransferase UbiX</fullName>
        <ecNumber evidence="5">2.5.1.129</ecNumber>
    </recommendedName>
</protein>
<dbReference type="Proteomes" id="UP000440125">
    <property type="component" value="Unassembled WGS sequence"/>
</dbReference>
<feature type="binding site" evidence="5">
    <location>
        <begin position="102"/>
        <end position="105"/>
    </location>
    <ligand>
        <name>FMN</name>
        <dbReference type="ChEBI" id="CHEBI:58210"/>
    </ligand>
</feature>